<accession>G6YJ35</accession>
<dbReference type="PATRIC" id="fig|1082933.3.peg.5838"/>
<evidence type="ECO:0000256" key="1">
    <source>
        <dbReference type="SAM" id="MobiDB-lite"/>
    </source>
</evidence>
<feature type="region of interest" description="Disordered" evidence="1">
    <location>
        <begin position="54"/>
        <end position="139"/>
    </location>
</feature>
<name>G6YJ35_9HYPH</name>
<evidence type="ECO:0000313" key="3">
    <source>
        <dbReference type="Proteomes" id="UP000002949"/>
    </source>
</evidence>
<feature type="compositionally biased region" description="Polar residues" evidence="1">
    <location>
        <begin position="66"/>
        <end position="101"/>
    </location>
</feature>
<evidence type="ECO:0000313" key="2">
    <source>
        <dbReference type="EMBL" id="EHH05539.1"/>
    </source>
</evidence>
<reference evidence="2 3" key="1">
    <citation type="journal article" date="2012" name="J. Bacteriol.">
        <title>Draft Genome Sequence of Plant Growth-Promoting Rhizobium Mesorhizobium amorphae, Isolated from Zinc-Lead Mine Tailings.</title>
        <authorList>
            <person name="Hao X."/>
            <person name="Lin Y."/>
            <person name="Johnstone L."/>
            <person name="Baltrus D.A."/>
            <person name="Miller S.J."/>
            <person name="Wei G."/>
            <person name="Rensing C."/>
        </authorList>
    </citation>
    <scope>NUCLEOTIDE SEQUENCE [LARGE SCALE GENOMIC DNA]</scope>
    <source>
        <strain evidence="2 3">CCNWGS0123</strain>
    </source>
</reference>
<protein>
    <submittedName>
        <fullName evidence="2">Uncharacterized protein</fullName>
    </submittedName>
</protein>
<dbReference type="EMBL" id="AGSN01000211">
    <property type="protein sequence ID" value="EHH05539.1"/>
    <property type="molecule type" value="Genomic_DNA"/>
</dbReference>
<dbReference type="AlphaFoldDB" id="G6YJ35"/>
<dbReference type="Proteomes" id="UP000002949">
    <property type="component" value="Unassembled WGS sequence"/>
</dbReference>
<proteinExistence type="predicted"/>
<gene>
    <name evidence="2" type="ORF">MEA186_30052</name>
</gene>
<organism evidence="2 3">
    <name type="scientific">Mesorhizobium amorphae CCNWGS0123</name>
    <dbReference type="NCBI Taxonomy" id="1082933"/>
    <lineage>
        <taxon>Bacteria</taxon>
        <taxon>Pseudomonadati</taxon>
        <taxon>Pseudomonadota</taxon>
        <taxon>Alphaproteobacteria</taxon>
        <taxon>Hyphomicrobiales</taxon>
        <taxon>Phyllobacteriaceae</taxon>
        <taxon>Mesorhizobium</taxon>
    </lineage>
</organism>
<sequence length="139" mass="14423">MNATLLASVRARFSRWLKLVPALFRRDPMFRYATIAAVLALIFLAVSIGQDVAGHHDRPMTGAAKNASTPSTGTDSFELGNASSASGSQTSEPPAPGSTSEPAREETPAVAPGRPLQGIKVAPAPHDSFGTIPKEGSSP</sequence>
<keyword evidence="3" id="KW-1185">Reference proteome</keyword>